<evidence type="ECO:0000313" key="3">
    <source>
        <dbReference type="EMBL" id="QLH16924.1"/>
    </source>
</evidence>
<gene>
    <name evidence="4" type="ORF">BDE18_4008</name>
    <name evidence="2" type="ORF">ESD82_09025</name>
    <name evidence="3" type="ORF">HYQ43_22220</name>
</gene>
<dbReference type="OrthoDB" id="7362327at2"/>
<keyword evidence="1" id="KW-0472">Membrane</keyword>
<evidence type="ECO:0000313" key="5">
    <source>
        <dbReference type="Proteomes" id="UP000273626"/>
    </source>
</evidence>
<proteinExistence type="predicted"/>
<accession>A0A1I5IW87</accession>
<keyword evidence="3" id="KW-0614">Plasmid</keyword>
<name>A0A1I5IW87_PARPN</name>
<dbReference type="AlphaFoldDB" id="A0A1I5IW87"/>
<dbReference type="Proteomes" id="UP000326453">
    <property type="component" value="Plasmid pPAN2"/>
</dbReference>
<dbReference type="KEGG" id="ppan:ESD82_09025"/>
<protein>
    <recommendedName>
        <fullName evidence="8">DUF3329 domain-containing protein</fullName>
    </recommendedName>
</protein>
<evidence type="ECO:0000313" key="2">
    <source>
        <dbReference type="EMBL" id="QFG36346.1"/>
    </source>
</evidence>
<dbReference type="Proteomes" id="UP000273626">
    <property type="component" value="Unassembled WGS sequence"/>
</dbReference>
<dbReference type="EMBL" id="CP044425">
    <property type="protein sequence ID" value="QFG36346.1"/>
    <property type="molecule type" value="Genomic_DNA"/>
</dbReference>
<reference evidence="4 5" key="1">
    <citation type="submission" date="2018-10" db="EMBL/GenBank/DDBJ databases">
        <title>Genomic Encyclopedia of Archaeal and Bacterial Type Strains, Phase II (KMG-II): from individual species to whole genera.</title>
        <authorList>
            <person name="Goeker M."/>
        </authorList>
    </citation>
    <scope>NUCLEOTIDE SEQUENCE [LARGE SCALE GENOMIC DNA]</scope>
    <source>
        <strain evidence="5">ATCC 35512 / DSM 2944 / CIP 106514 / LMD 82.5 / NBRC 102493 / NCCB 82005 / GB17</strain>
        <strain evidence="4">DSM 2944</strain>
    </source>
</reference>
<dbReference type="EMBL" id="CP058691">
    <property type="protein sequence ID" value="QLH16924.1"/>
    <property type="molecule type" value="Genomic_DNA"/>
</dbReference>
<dbReference type="GeneID" id="51370707"/>
<evidence type="ECO:0008006" key="8">
    <source>
        <dbReference type="Google" id="ProtNLM"/>
    </source>
</evidence>
<feature type="transmembrane region" description="Helical" evidence="1">
    <location>
        <begin position="12"/>
        <end position="29"/>
    </location>
</feature>
<sequence>MLVDPRHPFFRPLRVRVLCVLLPLAWAGFEAASGSAFWAILFGAAGAYLFVMLFLNRKEDR</sequence>
<organism evidence="3 7">
    <name type="scientific">Paracoccus pantotrophus</name>
    <name type="common">Thiosphaera pantotropha</name>
    <dbReference type="NCBI Taxonomy" id="82367"/>
    <lineage>
        <taxon>Bacteria</taxon>
        <taxon>Pseudomonadati</taxon>
        <taxon>Pseudomonadota</taxon>
        <taxon>Alphaproteobacteria</taxon>
        <taxon>Rhodobacterales</taxon>
        <taxon>Paracoccaceae</taxon>
        <taxon>Paracoccus</taxon>
    </lineage>
</organism>
<keyword evidence="1" id="KW-1133">Transmembrane helix</keyword>
<geneLocation type="plasmid" evidence="2">
    <name>pPAN2</name>
</geneLocation>
<geneLocation type="plasmid" evidence="3 7">
    <name>unnamed1</name>
</geneLocation>
<dbReference type="RefSeq" id="WP_024844597.1">
    <property type="nucleotide sequence ID" value="NZ_CP038205.1"/>
</dbReference>
<keyword evidence="5" id="KW-1185">Reference proteome</keyword>
<reference evidence="2 6" key="2">
    <citation type="submission" date="2019-01" db="EMBL/GenBank/DDBJ databases">
        <title>Complete Genome Sequence and Annotation of the Paracoccus pantotrophus type strain DSM 2944.</title>
        <authorList>
            <person name="Bockwoldt J.A."/>
            <person name="Zimmermann M."/>
            <person name="Tiso T."/>
            <person name="Blank L.M."/>
        </authorList>
    </citation>
    <scope>NUCLEOTIDE SEQUENCE [LARGE SCALE GENOMIC DNA]</scope>
    <source>
        <strain evidence="2 6">DSM 2944</strain>
        <plasmid evidence="6">ppan2</plasmid>
        <plasmid evidence="2">pPAN2</plasmid>
    </source>
</reference>
<evidence type="ECO:0000313" key="6">
    <source>
        <dbReference type="Proteomes" id="UP000326453"/>
    </source>
</evidence>
<reference evidence="3 7" key="3">
    <citation type="submission" date="2020-07" db="EMBL/GenBank/DDBJ databases">
        <title>The complete genome of Paracoccus pantotrophus ACCC 10489.</title>
        <authorList>
            <person name="Si Y."/>
        </authorList>
    </citation>
    <scope>NUCLEOTIDE SEQUENCE [LARGE SCALE GENOMIC DNA]</scope>
    <source>
        <strain evidence="3 7">ACCC10489</strain>
        <plasmid evidence="3 7">unnamed1</plasmid>
    </source>
</reference>
<dbReference type="Proteomes" id="UP000509322">
    <property type="component" value="Plasmid unnamed1"/>
</dbReference>
<evidence type="ECO:0000256" key="1">
    <source>
        <dbReference type="SAM" id="Phobius"/>
    </source>
</evidence>
<dbReference type="EMBL" id="RBLI01000003">
    <property type="protein sequence ID" value="RKS43071.1"/>
    <property type="molecule type" value="Genomic_DNA"/>
</dbReference>
<evidence type="ECO:0000313" key="4">
    <source>
        <dbReference type="EMBL" id="RKS43071.1"/>
    </source>
</evidence>
<evidence type="ECO:0000313" key="7">
    <source>
        <dbReference type="Proteomes" id="UP000509322"/>
    </source>
</evidence>
<keyword evidence="1" id="KW-0812">Transmembrane</keyword>
<geneLocation type="plasmid" evidence="6">
    <name>ppan2</name>
</geneLocation>
<feature type="transmembrane region" description="Helical" evidence="1">
    <location>
        <begin position="35"/>
        <end position="55"/>
    </location>
</feature>